<dbReference type="EMBL" id="CP146256">
    <property type="protein sequence ID" value="XAH76057.1"/>
    <property type="molecule type" value="Genomic_DNA"/>
</dbReference>
<sequence>MILSVSRRTDIPNYYSEWFLNRIKEGFLYVRNPMNEHQISRIDLSPEVIDCIVFWTKNPAPMLERLNELNDYKYYFQFTLTGYGKDMEPELPNKQKELIPTFKRLSEKIGSDKVIWRYDPVLLSERYTMEYHIKAFEEISNSLKGYTERVIISFVDLYAKTVRNTAGLNVKVITEAEMAGLARDMVKIANKNHMEIQTCAEQIELSHIGVMHGSCIDRKIVERIVGCKIAGNKDKGQRKECGCLESVEVGTYHTCRNGCKYCYANFSNEKVKRNAVLYDVNSPLLCTRIGPEDNITDRKIKSLKEEQLSFFTGCHTSPGTP</sequence>
<dbReference type="Pfam" id="PF08902">
    <property type="entry name" value="DUF1848"/>
    <property type="match status" value="1"/>
</dbReference>
<dbReference type="RefSeq" id="WP_342759630.1">
    <property type="nucleotide sequence ID" value="NZ_CP146256.1"/>
</dbReference>
<name>A0ABZ3F294_9FIRM</name>
<evidence type="ECO:0000313" key="1">
    <source>
        <dbReference type="EMBL" id="XAH76057.1"/>
    </source>
</evidence>
<evidence type="ECO:0000313" key="2">
    <source>
        <dbReference type="Proteomes" id="UP001451571"/>
    </source>
</evidence>
<protein>
    <submittedName>
        <fullName evidence="1">DUF1848 domain-containing protein</fullName>
    </submittedName>
</protein>
<accession>A0ABZ3F294</accession>
<dbReference type="InterPro" id="IPR014998">
    <property type="entry name" value="DUF1848"/>
</dbReference>
<reference evidence="1 2" key="1">
    <citation type="submission" date="2024-02" db="EMBL/GenBank/DDBJ databases">
        <title>Bacterial strain from lacustrine sediment.</title>
        <authorList>
            <person name="Petit C."/>
            <person name="Fadhlaoui K."/>
        </authorList>
    </citation>
    <scope>NUCLEOTIDE SEQUENCE [LARGE SCALE GENOMIC DNA]</scope>
    <source>
        <strain evidence="1 2">IPX-CK</strain>
    </source>
</reference>
<keyword evidence="2" id="KW-1185">Reference proteome</keyword>
<organism evidence="1 2">
    <name type="scientific">Kineothrix sedimenti</name>
    <dbReference type="NCBI Taxonomy" id="3123317"/>
    <lineage>
        <taxon>Bacteria</taxon>
        <taxon>Bacillati</taxon>
        <taxon>Bacillota</taxon>
        <taxon>Clostridia</taxon>
        <taxon>Lachnospirales</taxon>
        <taxon>Lachnospiraceae</taxon>
        <taxon>Kineothrix</taxon>
    </lineage>
</organism>
<gene>
    <name evidence="1" type="ORF">V6984_09965</name>
</gene>
<dbReference type="Proteomes" id="UP001451571">
    <property type="component" value="Chromosome"/>
</dbReference>
<proteinExistence type="predicted"/>